<evidence type="ECO:0000259" key="6">
    <source>
        <dbReference type="Pfam" id="PF23414"/>
    </source>
</evidence>
<dbReference type="InterPro" id="IPR020472">
    <property type="entry name" value="WD40_PAC1"/>
</dbReference>
<proteinExistence type="predicted"/>
<dbReference type="PANTHER" id="PTHR19879">
    <property type="entry name" value="TRANSCRIPTION INITIATION FACTOR TFIID"/>
    <property type="match status" value="1"/>
</dbReference>
<dbReference type="InterPro" id="IPR036322">
    <property type="entry name" value="WD40_repeat_dom_sf"/>
</dbReference>
<evidence type="ECO:0000256" key="4">
    <source>
        <dbReference type="SAM" id="MobiDB-lite"/>
    </source>
</evidence>
<feature type="non-terminal residue" evidence="7">
    <location>
        <position position="1"/>
    </location>
</feature>
<dbReference type="Pfam" id="PF09994">
    <property type="entry name" value="T6SS_Tle1-like_cat"/>
    <property type="match status" value="1"/>
</dbReference>
<evidence type="ECO:0000313" key="8">
    <source>
        <dbReference type="Proteomes" id="UP000054270"/>
    </source>
</evidence>
<dbReference type="PROSITE" id="PS50294">
    <property type="entry name" value="WD_REPEATS_REGION"/>
    <property type="match status" value="7"/>
</dbReference>
<keyword evidence="1 3" id="KW-0853">WD repeat</keyword>
<feature type="domain" description="T6SS Phospholipase effector Tle1-like catalytic" evidence="5">
    <location>
        <begin position="2"/>
        <end position="323"/>
    </location>
</feature>
<evidence type="ECO:0000259" key="5">
    <source>
        <dbReference type="Pfam" id="PF09994"/>
    </source>
</evidence>
<dbReference type="PROSITE" id="PS00678">
    <property type="entry name" value="WD_REPEATS_1"/>
    <property type="match status" value="5"/>
</dbReference>
<dbReference type="Pfam" id="PF23414">
    <property type="entry name" value="Beta-prop_EML_2"/>
    <property type="match status" value="1"/>
</dbReference>
<dbReference type="AlphaFoldDB" id="A0A0D2PV47"/>
<accession>A0A0D2PV47</accession>
<dbReference type="OrthoDB" id="538223at2759"/>
<organism evidence="7 8">
    <name type="scientific">Hypholoma sublateritium (strain FD-334 SS-4)</name>
    <dbReference type="NCBI Taxonomy" id="945553"/>
    <lineage>
        <taxon>Eukaryota</taxon>
        <taxon>Fungi</taxon>
        <taxon>Dikarya</taxon>
        <taxon>Basidiomycota</taxon>
        <taxon>Agaricomycotina</taxon>
        <taxon>Agaricomycetes</taxon>
        <taxon>Agaricomycetidae</taxon>
        <taxon>Agaricales</taxon>
        <taxon>Agaricineae</taxon>
        <taxon>Strophariaceae</taxon>
        <taxon>Hypholoma</taxon>
    </lineage>
</organism>
<evidence type="ECO:0000256" key="3">
    <source>
        <dbReference type="PROSITE-ProRule" id="PRU00221"/>
    </source>
</evidence>
<feature type="domain" description="EML-like second beta-propeller" evidence="6">
    <location>
        <begin position="656"/>
        <end position="816"/>
    </location>
</feature>
<dbReference type="Proteomes" id="UP000054270">
    <property type="component" value="Unassembled WGS sequence"/>
</dbReference>
<dbReference type="PROSITE" id="PS50082">
    <property type="entry name" value="WD_REPEATS_2"/>
    <property type="match status" value="7"/>
</dbReference>
<evidence type="ECO:0000313" key="7">
    <source>
        <dbReference type="EMBL" id="KJA23435.1"/>
    </source>
</evidence>
<feature type="repeat" description="WD" evidence="3">
    <location>
        <begin position="646"/>
        <end position="687"/>
    </location>
</feature>
<dbReference type="InterPro" id="IPR055442">
    <property type="entry name" value="Beta-prop_EML-like_2nd"/>
</dbReference>
<feature type="repeat" description="WD" evidence="3">
    <location>
        <begin position="773"/>
        <end position="814"/>
    </location>
</feature>
<dbReference type="OMA" id="WHASELT"/>
<gene>
    <name evidence="7" type="ORF">HYPSUDRAFT_137760</name>
</gene>
<feature type="repeat" description="WD" evidence="3">
    <location>
        <begin position="603"/>
        <end position="644"/>
    </location>
</feature>
<dbReference type="Pfam" id="PF00400">
    <property type="entry name" value="WD40"/>
    <property type="match status" value="2"/>
</dbReference>
<feature type="repeat" description="WD" evidence="3">
    <location>
        <begin position="816"/>
        <end position="851"/>
    </location>
</feature>
<name>A0A0D2PV47_HYPSF</name>
<protein>
    <submittedName>
        <fullName evidence="7">Uncharacterized protein</fullName>
    </submittedName>
</protein>
<dbReference type="STRING" id="945553.A0A0D2PV47"/>
<reference evidence="8" key="1">
    <citation type="submission" date="2014-04" db="EMBL/GenBank/DDBJ databases">
        <title>Evolutionary Origins and Diversification of the Mycorrhizal Mutualists.</title>
        <authorList>
            <consortium name="DOE Joint Genome Institute"/>
            <consortium name="Mycorrhizal Genomics Consortium"/>
            <person name="Kohler A."/>
            <person name="Kuo A."/>
            <person name="Nagy L.G."/>
            <person name="Floudas D."/>
            <person name="Copeland A."/>
            <person name="Barry K.W."/>
            <person name="Cichocki N."/>
            <person name="Veneault-Fourrey C."/>
            <person name="LaButti K."/>
            <person name="Lindquist E.A."/>
            <person name="Lipzen A."/>
            <person name="Lundell T."/>
            <person name="Morin E."/>
            <person name="Murat C."/>
            <person name="Riley R."/>
            <person name="Ohm R."/>
            <person name="Sun H."/>
            <person name="Tunlid A."/>
            <person name="Henrissat B."/>
            <person name="Grigoriev I.V."/>
            <person name="Hibbett D.S."/>
            <person name="Martin F."/>
        </authorList>
    </citation>
    <scope>NUCLEOTIDE SEQUENCE [LARGE SCALE GENOMIC DNA]</scope>
    <source>
        <strain evidence="8">FD-334 SS-4</strain>
    </source>
</reference>
<evidence type="ECO:0000256" key="2">
    <source>
        <dbReference type="ARBA" id="ARBA00022737"/>
    </source>
</evidence>
<sequence>GRNIVLCVDGTSNQFGEKNTNVIELYNLILKKEEYRQRTWYNSGIGTYARPSWKSPKYYRQVIYHKVDLAIAWDFERTVLAAYRWLSDVYKTGDRIFLFGFSRGAFQVRVLSAMIDKVGLIYKGNELQIPFAYELYADPKSDDITATEVGSKGLGGSKDKTSSAERFKKAFSREEVKVHFVGAWDTVSSIGIARGTHMLPRTVDGMLHVCFFRHALALDERRVKFLPEYAYGGSTIPPAIPETKRSRTWKFWKPRPQLNAGAGEIKENPDSTTVPSQIPTENPGKKRPHTLEVWFAGTHSDIGGGNAENRGMDRSRPPLRWMALEAGAAGLRTAGFSRELSTEEQIEIKESLTRIWWILELLPLKRLTYTRRENGRPDTRKPHCGSPRKIHKGQKIHSSLLLAAKLIDGQAYNPKARPLEDNPDFWETSRNKGLGEWLEQDLYEIFTKLHWEVNQFISYILLGVAENISCLADGRKAVCEGLYKSVVKALEKPDPDYMIDKKWKLLKSTVDILSKSPDELKQAHSLKIRPLIRGLPTSTQHDRQIAEEFMAQCTTPYIALHGHEYSVRSVAFSPDGKHIVSGSLDKTIRIWDAETGKQIVQPLRGHTSTVISVAFSNDGKRIVSGSHDWTVCIWDVEAGKQVGPPFQRHTAPVLSVAFSLDDKHILSGSDDKTVRLWDLETGKEVRVFQCTDQVNSVAFSPDGKRIASGLYDRTILIWDAERGTQMGEPIRGHADRIKSIAFSPDGKHIVSGSDDNTVRIWDSETGRQVGEPLKGHTDSVLSVAFSPDGKRIVSGSFDGTVRMWNSETRQQIGEPYTGHTDWIWSVAFSPDGKYVVSGSEDKTVRIWDAET</sequence>
<dbReference type="PANTHER" id="PTHR19879:SF9">
    <property type="entry name" value="TRANSCRIPTION INITIATION FACTOR TFIID SUBUNIT 5"/>
    <property type="match status" value="1"/>
</dbReference>
<dbReference type="CDD" id="cd00200">
    <property type="entry name" value="WD40"/>
    <property type="match status" value="1"/>
</dbReference>
<keyword evidence="8" id="KW-1185">Reference proteome</keyword>
<dbReference type="PRINTS" id="PR00320">
    <property type="entry name" value="GPROTEINBRPT"/>
</dbReference>
<feature type="compositionally biased region" description="Polar residues" evidence="4">
    <location>
        <begin position="270"/>
        <end position="280"/>
    </location>
</feature>
<dbReference type="InterPro" id="IPR019775">
    <property type="entry name" value="WD40_repeat_CS"/>
</dbReference>
<dbReference type="InterPro" id="IPR015943">
    <property type="entry name" value="WD40/YVTN_repeat-like_dom_sf"/>
</dbReference>
<dbReference type="SMART" id="SM00320">
    <property type="entry name" value="WD40"/>
    <property type="match status" value="7"/>
</dbReference>
<dbReference type="InterPro" id="IPR001680">
    <property type="entry name" value="WD40_rpt"/>
</dbReference>
<feature type="repeat" description="WD" evidence="3">
    <location>
        <begin position="691"/>
        <end position="728"/>
    </location>
</feature>
<evidence type="ECO:0000256" key="1">
    <source>
        <dbReference type="ARBA" id="ARBA00022574"/>
    </source>
</evidence>
<dbReference type="Gene3D" id="2.130.10.10">
    <property type="entry name" value="YVTN repeat-like/Quinoprotein amine dehydrogenase"/>
    <property type="match status" value="3"/>
</dbReference>
<feature type="repeat" description="WD" evidence="3">
    <location>
        <begin position="730"/>
        <end position="771"/>
    </location>
</feature>
<dbReference type="EMBL" id="KN817543">
    <property type="protein sequence ID" value="KJA23435.1"/>
    <property type="molecule type" value="Genomic_DNA"/>
</dbReference>
<feature type="repeat" description="WD" evidence="3">
    <location>
        <begin position="560"/>
        <end position="601"/>
    </location>
</feature>
<dbReference type="InterPro" id="IPR018712">
    <property type="entry name" value="Tle1-like_cat"/>
</dbReference>
<feature type="region of interest" description="Disordered" evidence="4">
    <location>
        <begin position="260"/>
        <end position="287"/>
    </location>
</feature>
<dbReference type="SUPFAM" id="SSF50978">
    <property type="entry name" value="WD40 repeat-like"/>
    <property type="match status" value="1"/>
</dbReference>
<keyword evidence="2" id="KW-0677">Repeat</keyword>